<organism evidence="1">
    <name type="scientific">viral metagenome</name>
    <dbReference type="NCBI Taxonomy" id="1070528"/>
    <lineage>
        <taxon>unclassified sequences</taxon>
        <taxon>metagenomes</taxon>
        <taxon>organismal metagenomes</taxon>
    </lineage>
</organism>
<protein>
    <recommendedName>
        <fullName evidence="2">Collagen-like protein</fullName>
    </recommendedName>
</protein>
<dbReference type="EMBL" id="MN740633">
    <property type="protein sequence ID" value="QHU36247.1"/>
    <property type="molecule type" value="Genomic_DNA"/>
</dbReference>
<accession>A0A6C0LZY2</accession>
<name>A0A6C0LZY2_9ZZZZ</name>
<dbReference type="Gene3D" id="1.20.5.320">
    <property type="entry name" value="6-Phosphogluconate Dehydrogenase, domain 3"/>
    <property type="match status" value="1"/>
</dbReference>
<proteinExistence type="predicted"/>
<evidence type="ECO:0000313" key="1">
    <source>
        <dbReference type="EMBL" id="QHU36247.1"/>
    </source>
</evidence>
<sequence length="210" mass="22938">MYIMRAIQGPKGERGEKGPQGARGLDGMIGPVGPSGQTISYHIFPITTITEIAQLPSPQVATTSAPVGWNTFRNSSIHPSYISWNNASQLLSTKLYVSLVDFYGVNIHKFLKMLSVNDIVTIQSKTNHTVSQEWKLTSSPIIRENLIELNVSLANTASVPIVTPQHTHVLFMFTYSGTAFPNANANENRIAALEEKVKTLMSRLSSAGIP</sequence>
<evidence type="ECO:0008006" key="2">
    <source>
        <dbReference type="Google" id="ProtNLM"/>
    </source>
</evidence>
<dbReference type="AlphaFoldDB" id="A0A6C0LZY2"/>
<reference evidence="1" key="1">
    <citation type="journal article" date="2020" name="Nature">
        <title>Giant virus diversity and host interactions through global metagenomics.</title>
        <authorList>
            <person name="Schulz F."/>
            <person name="Roux S."/>
            <person name="Paez-Espino D."/>
            <person name="Jungbluth S."/>
            <person name="Walsh D.A."/>
            <person name="Denef V.J."/>
            <person name="McMahon K.D."/>
            <person name="Konstantinidis K.T."/>
            <person name="Eloe-Fadrosh E.A."/>
            <person name="Kyrpides N.C."/>
            <person name="Woyke T."/>
        </authorList>
    </citation>
    <scope>NUCLEOTIDE SEQUENCE</scope>
    <source>
        <strain evidence="1">GVMAG-S-1035124-57</strain>
    </source>
</reference>